<dbReference type="Gene3D" id="1.10.287.70">
    <property type="match status" value="1"/>
</dbReference>
<keyword evidence="14" id="KW-1185">Reference proteome</keyword>
<dbReference type="GO" id="GO:0016020">
    <property type="term" value="C:membrane"/>
    <property type="evidence" value="ECO:0007669"/>
    <property type="project" value="UniProtKB-SubCell"/>
</dbReference>
<feature type="domain" description="Ionotropic glutamate receptor C-terminal" evidence="12">
    <location>
        <begin position="14"/>
        <end position="340"/>
    </location>
</feature>
<dbReference type="PRINTS" id="PR00169">
    <property type="entry name" value="KCHANNEL"/>
</dbReference>
<reference evidence="13 14" key="1">
    <citation type="submission" date="2015-09" db="EMBL/GenBank/DDBJ databases">
        <title>Genome sequence of the marine flavobacterium Croceitalea dokdonensis DOKDO 023 that contains proton- and sodium-pumping rhodopsins.</title>
        <authorList>
            <person name="Kwon S.-K."/>
            <person name="Lee H.K."/>
            <person name="Kwak M.-J."/>
            <person name="Kim J.F."/>
        </authorList>
    </citation>
    <scope>NUCLEOTIDE SEQUENCE [LARGE SCALE GENOMIC DNA]</scope>
    <source>
        <strain evidence="13 14">DOKDO 023</strain>
    </source>
</reference>
<dbReference type="AlphaFoldDB" id="A0A0P7AY21"/>
<dbReference type="Pfam" id="PF00060">
    <property type="entry name" value="Lig_chan"/>
    <property type="match status" value="1"/>
</dbReference>
<feature type="transmembrane region" description="Helical" evidence="10">
    <location>
        <begin position="117"/>
        <end position="139"/>
    </location>
</feature>
<evidence type="ECO:0000259" key="11">
    <source>
        <dbReference type="SMART" id="SM00062"/>
    </source>
</evidence>
<keyword evidence="6 10" id="KW-0472">Membrane</keyword>
<evidence type="ECO:0000313" key="13">
    <source>
        <dbReference type="EMBL" id="KPM31234.1"/>
    </source>
</evidence>
<dbReference type="InterPro" id="IPR001638">
    <property type="entry name" value="Solute-binding_3/MltF_N"/>
</dbReference>
<dbReference type="PANTHER" id="PTHR18966">
    <property type="entry name" value="IONOTROPIC GLUTAMATE RECEPTOR"/>
    <property type="match status" value="1"/>
</dbReference>
<keyword evidence="8" id="KW-0325">Glycoprotein</keyword>
<protein>
    <submittedName>
        <fullName evidence="13">Putative ligand gated channel</fullName>
    </submittedName>
</protein>
<dbReference type="PATRIC" id="fig|1300341.3.peg.2664"/>
<comment type="caution">
    <text evidence="13">The sequence shown here is derived from an EMBL/GenBank/DDBJ whole genome shotgun (WGS) entry which is preliminary data.</text>
</comment>
<keyword evidence="7" id="KW-0675">Receptor</keyword>
<dbReference type="EMBL" id="LDJX01000005">
    <property type="protein sequence ID" value="KPM31234.1"/>
    <property type="molecule type" value="Genomic_DNA"/>
</dbReference>
<keyword evidence="3 10" id="KW-0812">Transmembrane</keyword>
<evidence type="ECO:0000256" key="10">
    <source>
        <dbReference type="SAM" id="Phobius"/>
    </source>
</evidence>
<dbReference type="SUPFAM" id="SSF81324">
    <property type="entry name" value="Voltage-gated potassium channels"/>
    <property type="match status" value="1"/>
</dbReference>
<evidence type="ECO:0000256" key="9">
    <source>
        <dbReference type="ARBA" id="ARBA00023303"/>
    </source>
</evidence>
<keyword evidence="5" id="KW-0406">Ion transport</keyword>
<evidence type="ECO:0000256" key="2">
    <source>
        <dbReference type="ARBA" id="ARBA00022448"/>
    </source>
</evidence>
<evidence type="ECO:0000256" key="4">
    <source>
        <dbReference type="ARBA" id="ARBA00022989"/>
    </source>
</evidence>
<evidence type="ECO:0000256" key="7">
    <source>
        <dbReference type="ARBA" id="ARBA00023170"/>
    </source>
</evidence>
<keyword evidence="4 10" id="KW-1133">Transmembrane helix</keyword>
<dbReference type="Pfam" id="PF00497">
    <property type="entry name" value="SBP_bac_3"/>
    <property type="match status" value="1"/>
</dbReference>
<name>A0A0P7AY21_9FLAO</name>
<evidence type="ECO:0000256" key="1">
    <source>
        <dbReference type="ARBA" id="ARBA00004141"/>
    </source>
</evidence>
<evidence type="ECO:0000256" key="8">
    <source>
        <dbReference type="ARBA" id="ARBA00023180"/>
    </source>
</evidence>
<dbReference type="Proteomes" id="UP000050280">
    <property type="component" value="Unassembled WGS sequence"/>
</dbReference>
<dbReference type="SUPFAM" id="SSF53850">
    <property type="entry name" value="Periplasmic binding protein-like II"/>
    <property type="match status" value="1"/>
</dbReference>
<accession>A0A0P7AY21</accession>
<dbReference type="GO" id="GO:0015276">
    <property type="term" value="F:ligand-gated monoatomic ion channel activity"/>
    <property type="evidence" value="ECO:0007669"/>
    <property type="project" value="InterPro"/>
</dbReference>
<dbReference type="STRING" id="1300341.I595_2499"/>
<dbReference type="Gene3D" id="3.40.190.10">
    <property type="entry name" value="Periplasmic binding protein-like II"/>
    <property type="match status" value="2"/>
</dbReference>
<evidence type="ECO:0000256" key="3">
    <source>
        <dbReference type="ARBA" id="ARBA00022692"/>
    </source>
</evidence>
<organism evidence="13 14">
    <name type="scientific">Croceitalea dokdonensis DOKDO 023</name>
    <dbReference type="NCBI Taxonomy" id="1300341"/>
    <lineage>
        <taxon>Bacteria</taxon>
        <taxon>Pseudomonadati</taxon>
        <taxon>Bacteroidota</taxon>
        <taxon>Flavobacteriia</taxon>
        <taxon>Flavobacteriales</taxon>
        <taxon>Flavobacteriaceae</taxon>
        <taxon>Croceitalea</taxon>
    </lineage>
</organism>
<dbReference type="SMART" id="SM00062">
    <property type="entry name" value="PBPb"/>
    <property type="match status" value="1"/>
</dbReference>
<dbReference type="InterPro" id="IPR001320">
    <property type="entry name" value="Iontro_rcpt_C"/>
</dbReference>
<gene>
    <name evidence="13" type="ORF">I595_2499</name>
</gene>
<dbReference type="RefSeq" id="WP_245628276.1">
    <property type="nucleotide sequence ID" value="NZ_LDJX01000005.1"/>
</dbReference>
<evidence type="ECO:0000259" key="12">
    <source>
        <dbReference type="SMART" id="SM00079"/>
    </source>
</evidence>
<keyword evidence="2" id="KW-0813">Transport</keyword>
<evidence type="ECO:0000313" key="14">
    <source>
        <dbReference type="Proteomes" id="UP000050280"/>
    </source>
</evidence>
<sequence length="342" mass="38153">MFSQAGIEDSSSKTFIVGVAGSEPFAFPESEFGISIDIREKIAKDSSWTYNYTNFSNVDNALDALEKGNIDAVIGPITIRAHRMERFAFSQPFYNSSIPILSRIEDESIWQGIKGLFSFKLCMVIGIFLIILAIVRTLLWPAESKKSPDQFSEKPLEGIGTGMWLAIVTMSTTGYGDKAPVTLMGRIVAGSWMVISLLFATTMIAGIASTLTLSNVENTVVSNIEQLSGKNTATISGSLSQEFLREKNAKVNLTNNLKEAIEKLESKEVDAVVFDRPQLLYHLKEYKNENLYISKAEYFKQGYGFAFPLESQLVRDVNLELLRLSENQDIETIVNTYIQKDE</sequence>
<evidence type="ECO:0000256" key="5">
    <source>
        <dbReference type="ARBA" id="ARBA00023065"/>
    </source>
</evidence>
<evidence type="ECO:0000256" key="6">
    <source>
        <dbReference type="ARBA" id="ARBA00023136"/>
    </source>
</evidence>
<dbReference type="SMART" id="SM00079">
    <property type="entry name" value="PBPe"/>
    <property type="match status" value="1"/>
</dbReference>
<keyword evidence="9" id="KW-0407">Ion channel</keyword>
<dbReference type="InterPro" id="IPR015683">
    <property type="entry name" value="Ionotropic_Glu_rcpt"/>
</dbReference>
<feature type="transmembrane region" description="Helical" evidence="10">
    <location>
        <begin position="187"/>
        <end position="208"/>
    </location>
</feature>
<comment type="subcellular location">
    <subcellularLocation>
        <location evidence="1">Membrane</location>
        <topology evidence="1">Multi-pass membrane protein</topology>
    </subcellularLocation>
</comment>
<proteinExistence type="predicted"/>
<feature type="domain" description="Solute-binding protein family 3/N-terminal" evidence="11">
    <location>
        <begin position="14"/>
        <end position="341"/>
    </location>
</feature>
<feature type="transmembrane region" description="Helical" evidence="10">
    <location>
        <begin position="159"/>
        <end position="175"/>
    </location>
</feature>